<organism evidence="1 2">
    <name type="scientific">Acer negundo</name>
    <name type="common">Box elder</name>
    <dbReference type="NCBI Taxonomy" id="4023"/>
    <lineage>
        <taxon>Eukaryota</taxon>
        <taxon>Viridiplantae</taxon>
        <taxon>Streptophyta</taxon>
        <taxon>Embryophyta</taxon>
        <taxon>Tracheophyta</taxon>
        <taxon>Spermatophyta</taxon>
        <taxon>Magnoliopsida</taxon>
        <taxon>eudicotyledons</taxon>
        <taxon>Gunneridae</taxon>
        <taxon>Pentapetalae</taxon>
        <taxon>rosids</taxon>
        <taxon>malvids</taxon>
        <taxon>Sapindales</taxon>
        <taxon>Sapindaceae</taxon>
        <taxon>Hippocastanoideae</taxon>
        <taxon>Acereae</taxon>
        <taxon>Acer</taxon>
    </lineage>
</organism>
<protein>
    <submittedName>
        <fullName evidence="1">Uncharacterized protein</fullName>
    </submittedName>
</protein>
<dbReference type="Proteomes" id="UP001064489">
    <property type="component" value="Chromosome 10"/>
</dbReference>
<keyword evidence="2" id="KW-1185">Reference proteome</keyword>
<comment type="caution">
    <text evidence="1">The sequence shown here is derived from an EMBL/GenBank/DDBJ whole genome shotgun (WGS) entry which is preliminary data.</text>
</comment>
<reference evidence="1" key="1">
    <citation type="journal article" date="2022" name="Plant J.">
        <title>Strategies of tolerance reflected in two North American maple genomes.</title>
        <authorList>
            <person name="McEvoy S.L."/>
            <person name="Sezen U.U."/>
            <person name="Trouern-Trend A."/>
            <person name="McMahon S.M."/>
            <person name="Schaberg P.G."/>
            <person name="Yang J."/>
            <person name="Wegrzyn J.L."/>
            <person name="Swenson N.G."/>
        </authorList>
    </citation>
    <scope>NUCLEOTIDE SEQUENCE</scope>
    <source>
        <strain evidence="1">91603</strain>
    </source>
</reference>
<gene>
    <name evidence="1" type="ORF">LWI28_019247</name>
</gene>
<reference evidence="1" key="2">
    <citation type="submission" date="2023-02" db="EMBL/GenBank/DDBJ databases">
        <authorList>
            <person name="Swenson N.G."/>
            <person name="Wegrzyn J.L."/>
            <person name="Mcevoy S.L."/>
        </authorList>
    </citation>
    <scope>NUCLEOTIDE SEQUENCE</scope>
    <source>
        <strain evidence="1">91603</strain>
        <tissue evidence="1">Leaf</tissue>
    </source>
</reference>
<evidence type="ECO:0000313" key="1">
    <source>
        <dbReference type="EMBL" id="KAI9165712.1"/>
    </source>
</evidence>
<dbReference type="AlphaFoldDB" id="A0AAD5IKA3"/>
<sequence length="66" mass="6886">MIELARGGEVPAIQGAGEVQDEASINGTKDLVVKDHGMDVGKDQDARGSRAWADEASALFTSDNAL</sequence>
<evidence type="ECO:0000313" key="2">
    <source>
        <dbReference type="Proteomes" id="UP001064489"/>
    </source>
</evidence>
<accession>A0AAD5IKA3</accession>
<proteinExistence type="predicted"/>
<dbReference type="EMBL" id="JAJSOW010000105">
    <property type="protein sequence ID" value="KAI9165712.1"/>
    <property type="molecule type" value="Genomic_DNA"/>
</dbReference>
<name>A0AAD5IKA3_ACENE</name>